<dbReference type="Pfam" id="PF00356">
    <property type="entry name" value="LacI"/>
    <property type="match status" value="1"/>
</dbReference>
<sequence>MSVPVGRSPVMADVARLAGVSHQTVSRVLNGHPNVRSETQTRVQSAIEELGYRRNSSARALVTRRTGVIGVVAFDTTHYGPAQTLSGIEHAARADGYFLSVVTLQTVTREAVSEAMDYLAQQSVEGYIVIAPKRAVVEGLAGQPADRPVVAVEGGEAPDLPVVCVDQEGGGYLATRHLLDLGHRTVHHIAGPDDWLESEGRIAGWRRALAEAGVEEPDALYGDWRPRSGYRIGAQLAGDPDVSALFVANDQMALGALRALGEAGVRVPDDVSVVGFDDIPESEFFTPPLTTVAQDFSDVGRRGIELLIDMLEAPAGATSPHTARSVVPARLVARVSTAPAPDPDRA</sequence>
<dbReference type="CDD" id="cd01574">
    <property type="entry name" value="PBP1_LacI"/>
    <property type="match status" value="1"/>
</dbReference>
<keyword evidence="2 5" id="KW-0238">DNA-binding</keyword>
<dbReference type="CDD" id="cd01392">
    <property type="entry name" value="HTH_LacI"/>
    <property type="match status" value="1"/>
</dbReference>
<dbReference type="InterPro" id="IPR000843">
    <property type="entry name" value="HTH_LacI"/>
</dbReference>
<evidence type="ECO:0000256" key="1">
    <source>
        <dbReference type="ARBA" id="ARBA00023015"/>
    </source>
</evidence>
<evidence type="ECO:0000256" key="3">
    <source>
        <dbReference type="ARBA" id="ARBA00023163"/>
    </source>
</evidence>
<dbReference type="PROSITE" id="PS50932">
    <property type="entry name" value="HTH_LACI_2"/>
    <property type="match status" value="1"/>
</dbReference>
<dbReference type="InterPro" id="IPR010982">
    <property type="entry name" value="Lambda_DNA-bd_dom_sf"/>
</dbReference>
<dbReference type="SUPFAM" id="SSF53822">
    <property type="entry name" value="Periplasmic binding protein-like I"/>
    <property type="match status" value="1"/>
</dbReference>
<dbReference type="Gene3D" id="1.10.260.40">
    <property type="entry name" value="lambda repressor-like DNA-binding domains"/>
    <property type="match status" value="1"/>
</dbReference>
<dbReference type="GO" id="GO:0003700">
    <property type="term" value="F:DNA-binding transcription factor activity"/>
    <property type="evidence" value="ECO:0007669"/>
    <property type="project" value="TreeGrafter"/>
</dbReference>
<evidence type="ECO:0000259" key="4">
    <source>
        <dbReference type="PROSITE" id="PS50932"/>
    </source>
</evidence>
<dbReference type="InterPro" id="IPR028082">
    <property type="entry name" value="Peripla_BP_I"/>
</dbReference>
<proteinExistence type="predicted"/>
<organism evidence="5 6">
    <name type="scientific">Streptomonospora salina</name>
    <dbReference type="NCBI Taxonomy" id="104205"/>
    <lineage>
        <taxon>Bacteria</taxon>
        <taxon>Bacillati</taxon>
        <taxon>Actinomycetota</taxon>
        <taxon>Actinomycetes</taxon>
        <taxon>Streptosporangiales</taxon>
        <taxon>Nocardiopsidaceae</taxon>
        <taxon>Streptomonospora</taxon>
    </lineage>
</organism>
<dbReference type="InterPro" id="IPR046335">
    <property type="entry name" value="LacI/GalR-like_sensor"/>
</dbReference>
<evidence type="ECO:0000313" key="6">
    <source>
        <dbReference type="Proteomes" id="UP000578077"/>
    </source>
</evidence>
<dbReference type="RefSeq" id="WP_184633437.1">
    <property type="nucleotide sequence ID" value="NZ_BAABKT010000003.1"/>
</dbReference>
<dbReference type="PANTHER" id="PTHR30146:SF109">
    <property type="entry name" value="HTH-TYPE TRANSCRIPTIONAL REGULATOR GALS"/>
    <property type="match status" value="1"/>
</dbReference>
<dbReference type="Gene3D" id="3.40.50.2300">
    <property type="match status" value="2"/>
</dbReference>
<dbReference type="SMART" id="SM00354">
    <property type="entry name" value="HTH_LACI"/>
    <property type="match status" value="1"/>
</dbReference>
<dbReference type="PANTHER" id="PTHR30146">
    <property type="entry name" value="LACI-RELATED TRANSCRIPTIONAL REPRESSOR"/>
    <property type="match status" value="1"/>
</dbReference>
<dbReference type="SUPFAM" id="SSF47413">
    <property type="entry name" value="lambda repressor-like DNA-binding domains"/>
    <property type="match status" value="1"/>
</dbReference>
<reference evidence="5 6" key="1">
    <citation type="submission" date="2020-08" db="EMBL/GenBank/DDBJ databases">
        <title>Sequencing the genomes of 1000 actinobacteria strains.</title>
        <authorList>
            <person name="Klenk H.-P."/>
        </authorList>
    </citation>
    <scope>NUCLEOTIDE SEQUENCE [LARGE SCALE GENOMIC DNA]</scope>
    <source>
        <strain evidence="5 6">DSM 44593</strain>
    </source>
</reference>
<gene>
    <name evidence="5" type="ORF">HNR25_000877</name>
</gene>
<keyword evidence="3" id="KW-0804">Transcription</keyword>
<accession>A0A841E273</accession>
<dbReference type="AlphaFoldDB" id="A0A841E273"/>
<name>A0A841E273_9ACTN</name>
<keyword evidence="6" id="KW-1185">Reference proteome</keyword>
<protein>
    <submittedName>
        <fullName evidence="5">DNA-binding LacI/PurR family transcriptional regulator</fullName>
    </submittedName>
</protein>
<dbReference type="Pfam" id="PF13377">
    <property type="entry name" value="Peripla_BP_3"/>
    <property type="match status" value="1"/>
</dbReference>
<dbReference type="Proteomes" id="UP000578077">
    <property type="component" value="Unassembled WGS sequence"/>
</dbReference>
<dbReference type="EMBL" id="JACHLY010000001">
    <property type="protein sequence ID" value="MBB5997126.1"/>
    <property type="molecule type" value="Genomic_DNA"/>
</dbReference>
<evidence type="ECO:0000256" key="2">
    <source>
        <dbReference type="ARBA" id="ARBA00023125"/>
    </source>
</evidence>
<evidence type="ECO:0000313" key="5">
    <source>
        <dbReference type="EMBL" id="MBB5997126.1"/>
    </source>
</evidence>
<comment type="caution">
    <text evidence="5">The sequence shown here is derived from an EMBL/GenBank/DDBJ whole genome shotgun (WGS) entry which is preliminary data.</text>
</comment>
<dbReference type="GO" id="GO:0000976">
    <property type="term" value="F:transcription cis-regulatory region binding"/>
    <property type="evidence" value="ECO:0007669"/>
    <property type="project" value="TreeGrafter"/>
</dbReference>
<feature type="domain" description="HTH lacI-type" evidence="4">
    <location>
        <begin position="9"/>
        <end position="63"/>
    </location>
</feature>
<keyword evidence="1" id="KW-0805">Transcription regulation</keyword>
<dbReference type="PROSITE" id="PS00356">
    <property type="entry name" value="HTH_LACI_1"/>
    <property type="match status" value="1"/>
</dbReference>